<dbReference type="EMBL" id="MRZV01000416">
    <property type="protein sequence ID" value="PIK50540.1"/>
    <property type="molecule type" value="Genomic_DNA"/>
</dbReference>
<proteinExistence type="predicted"/>
<reference evidence="7 8" key="1">
    <citation type="journal article" date="2017" name="PLoS Biol.">
        <title>The sea cucumber genome provides insights into morphological evolution and visceral regeneration.</title>
        <authorList>
            <person name="Zhang X."/>
            <person name="Sun L."/>
            <person name="Yuan J."/>
            <person name="Sun Y."/>
            <person name="Gao Y."/>
            <person name="Zhang L."/>
            <person name="Li S."/>
            <person name="Dai H."/>
            <person name="Hamel J.F."/>
            <person name="Liu C."/>
            <person name="Yu Y."/>
            <person name="Liu S."/>
            <person name="Lin W."/>
            <person name="Guo K."/>
            <person name="Jin S."/>
            <person name="Xu P."/>
            <person name="Storey K.B."/>
            <person name="Huan P."/>
            <person name="Zhang T."/>
            <person name="Zhou Y."/>
            <person name="Zhang J."/>
            <person name="Lin C."/>
            <person name="Li X."/>
            <person name="Xing L."/>
            <person name="Huo D."/>
            <person name="Sun M."/>
            <person name="Wang L."/>
            <person name="Mercier A."/>
            <person name="Li F."/>
            <person name="Yang H."/>
            <person name="Xiang J."/>
        </authorList>
    </citation>
    <scope>NUCLEOTIDE SEQUENCE [LARGE SCALE GENOMIC DNA]</scope>
    <source>
        <strain evidence="7">Shaxun</strain>
        <tissue evidence="7">Muscle</tissue>
    </source>
</reference>
<feature type="domain" description="VWFD" evidence="6">
    <location>
        <begin position="460"/>
        <end position="633"/>
    </location>
</feature>
<dbReference type="InterPro" id="IPR014853">
    <property type="entry name" value="VWF/SSPO/ZAN-like_Cys-rich_dom"/>
</dbReference>
<feature type="domain" description="VWFD" evidence="6">
    <location>
        <begin position="1231"/>
        <end position="1404"/>
    </location>
</feature>
<dbReference type="STRING" id="307972.A0A2G8KRI3"/>
<feature type="domain" description="VWFD" evidence="6">
    <location>
        <begin position="2026"/>
        <end position="2192"/>
    </location>
</feature>
<dbReference type="PANTHER" id="PTHR11339:SF373">
    <property type="entry name" value="VWFD DOMAIN-CONTAINING PROTEIN"/>
    <property type="match status" value="1"/>
</dbReference>
<feature type="domain" description="EGF-like" evidence="5">
    <location>
        <begin position="3971"/>
        <end position="4010"/>
    </location>
</feature>
<dbReference type="Proteomes" id="UP000230750">
    <property type="component" value="Unassembled WGS sequence"/>
</dbReference>
<keyword evidence="4" id="KW-0245">EGF-like domain</keyword>
<feature type="domain" description="VWFD" evidence="6">
    <location>
        <begin position="140"/>
        <end position="313"/>
    </location>
</feature>
<dbReference type="GO" id="GO:0005615">
    <property type="term" value="C:extracellular space"/>
    <property type="evidence" value="ECO:0007669"/>
    <property type="project" value="TreeGrafter"/>
</dbReference>
<dbReference type="Gene3D" id="2.40.155.10">
    <property type="entry name" value="Green fluorescent protein"/>
    <property type="match status" value="1"/>
</dbReference>
<keyword evidence="1" id="KW-0677">Repeat</keyword>
<evidence type="ECO:0000256" key="2">
    <source>
        <dbReference type="ARBA" id="ARBA00023157"/>
    </source>
</evidence>
<dbReference type="Pfam" id="PF00094">
    <property type="entry name" value="VWD"/>
    <property type="match status" value="10"/>
</dbReference>
<keyword evidence="3" id="KW-0325">Glycoprotein</keyword>
<dbReference type="InterPro" id="IPR001846">
    <property type="entry name" value="VWF_type-D"/>
</dbReference>
<dbReference type="FunFam" id="2.10.25.10:FF:000055">
    <property type="entry name" value="alpha-tectorin isoform X1"/>
    <property type="match status" value="4"/>
</dbReference>
<dbReference type="InterPro" id="IPR000742">
    <property type="entry name" value="EGF"/>
</dbReference>
<dbReference type="Pfam" id="PF01826">
    <property type="entry name" value="TIL"/>
    <property type="match status" value="10"/>
</dbReference>
<gene>
    <name evidence="7" type="ORF">BSL78_12572</name>
</gene>
<dbReference type="SMART" id="SM00215">
    <property type="entry name" value="VWC_out"/>
    <property type="match status" value="11"/>
</dbReference>
<dbReference type="SUPFAM" id="SSF57567">
    <property type="entry name" value="Serine protease inhibitors"/>
    <property type="match status" value="10"/>
</dbReference>
<accession>A0A2G8KRI3</accession>
<evidence type="ECO:0000256" key="3">
    <source>
        <dbReference type="ARBA" id="ARBA00023180"/>
    </source>
</evidence>
<feature type="domain" description="VWFD" evidence="6">
    <location>
        <begin position="1626"/>
        <end position="1804"/>
    </location>
</feature>
<dbReference type="SMART" id="SM00216">
    <property type="entry name" value="VWD"/>
    <property type="match status" value="10"/>
</dbReference>
<dbReference type="Gene3D" id="2.10.25.10">
    <property type="entry name" value="Laminin"/>
    <property type="match status" value="11"/>
</dbReference>
<feature type="domain" description="VWFD" evidence="6">
    <location>
        <begin position="2422"/>
        <end position="2596"/>
    </location>
</feature>
<feature type="domain" description="VWFD" evidence="6">
    <location>
        <begin position="3617"/>
        <end position="3792"/>
    </location>
</feature>
<dbReference type="SMART" id="SM00214">
    <property type="entry name" value="VWC"/>
    <property type="match status" value="7"/>
</dbReference>
<evidence type="ECO:0000313" key="7">
    <source>
        <dbReference type="EMBL" id="PIK50540.1"/>
    </source>
</evidence>
<dbReference type="Pfam" id="PF12714">
    <property type="entry name" value="TILa"/>
    <property type="match status" value="11"/>
</dbReference>
<dbReference type="InterPro" id="IPR001007">
    <property type="entry name" value="VWF_dom"/>
</dbReference>
<dbReference type="Pfam" id="PF08742">
    <property type="entry name" value="C8"/>
    <property type="match status" value="8"/>
</dbReference>
<dbReference type="PROSITE" id="PS51233">
    <property type="entry name" value="VWFD"/>
    <property type="match status" value="11"/>
</dbReference>
<feature type="domain" description="VWFD" evidence="6">
    <location>
        <begin position="3223"/>
        <end position="3395"/>
    </location>
</feature>
<dbReference type="InterPro" id="IPR036084">
    <property type="entry name" value="Ser_inhib-like_sf"/>
</dbReference>
<dbReference type="InterPro" id="IPR002919">
    <property type="entry name" value="TIL_dom"/>
</dbReference>
<evidence type="ECO:0000313" key="8">
    <source>
        <dbReference type="Proteomes" id="UP000230750"/>
    </source>
</evidence>
<organism evidence="7 8">
    <name type="scientific">Stichopus japonicus</name>
    <name type="common">Sea cucumber</name>
    <dbReference type="NCBI Taxonomy" id="307972"/>
    <lineage>
        <taxon>Eukaryota</taxon>
        <taxon>Metazoa</taxon>
        <taxon>Echinodermata</taxon>
        <taxon>Eleutherozoa</taxon>
        <taxon>Echinozoa</taxon>
        <taxon>Holothuroidea</taxon>
        <taxon>Aspidochirotacea</taxon>
        <taxon>Aspidochirotida</taxon>
        <taxon>Stichopodidae</taxon>
        <taxon>Apostichopus</taxon>
    </lineage>
</organism>
<dbReference type="InterPro" id="IPR009017">
    <property type="entry name" value="GFP"/>
</dbReference>
<dbReference type="GO" id="GO:0031012">
    <property type="term" value="C:extracellular matrix"/>
    <property type="evidence" value="ECO:0007669"/>
    <property type="project" value="TreeGrafter"/>
</dbReference>
<name>A0A2G8KRI3_STIJA</name>
<dbReference type="SMART" id="SM00832">
    <property type="entry name" value="C8"/>
    <property type="match status" value="9"/>
</dbReference>
<keyword evidence="2" id="KW-1015">Disulfide bond</keyword>
<dbReference type="OrthoDB" id="3438930at2759"/>
<comment type="caution">
    <text evidence="4">Lacks conserved residue(s) required for the propagation of feature annotation.</text>
</comment>
<dbReference type="SMART" id="SM00181">
    <property type="entry name" value="EGF"/>
    <property type="match status" value="16"/>
</dbReference>
<evidence type="ECO:0000259" key="6">
    <source>
        <dbReference type="PROSITE" id="PS51233"/>
    </source>
</evidence>
<comment type="caution">
    <text evidence="7">The sequence shown here is derived from an EMBL/GenBank/DDBJ whole genome shotgun (WGS) entry which is preliminary data.</text>
</comment>
<dbReference type="PROSITE" id="PS01186">
    <property type="entry name" value="EGF_2"/>
    <property type="match status" value="7"/>
</dbReference>
<feature type="domain" description="EGF-like" evidence="5">
    <location>
        <begin position="2379"/>
        <end position="2418"/>
    </location>
</feature>
<dbReference type="PROSITE" id="PS50026">
    <property type="entry name" value="EGF_3"/>
    <property type="match status" value="3"/>
</dbReference>
<protein>
    <submittedName>
        <fullName evidence="7">Putative IgGFc-binding protein</fullName>
    </submittedName>
</protein>
<evidence type="ECO:0000259" key="5">
    <source>
        <dbReference type="PROSITE" id="PS50026"/>
    </source>
</evidence>
<dbReference type="InterPro" id="IPR025615">
    <property type="entry name" value="TILa_dom"/>
</dbReference>
<dbReference type="CDD" id="cd19941">
    <property type="entry name" value="TIL"/>
    <property type="match status" value="10"/>
</dbReference>
<feature type="domain" description="VWFD" evidence="6">
    <location>
        <begin position="4014"/>
        <end position="4059"/>
    </location>
</feature>
<sequence length="4059" mass="448995">MITFLPSSYLRLAFLCPSNLDYSSCATPCQANCLDRSPNCTNQPCVEGCRCPEGTVLEGDTCIAPTDCGCQLADGQYIPPNTHYLSDDCSMECNCIGGTLNCTDYSCHADSECIIKNGELGCYCKDGFTGDGQTCSQAPGTCIVWGDPHYVTFDQTNYDFQGDCEYKLIEVCDNTTGLPDFNLIANNRRNNPSDSVSYLRELRLMYNGMTFDLITGGQVRVEDVTVTLPYITTDVVITWNNPYIVLTTSFGLVVVFDRNTDITVELSNGYRGAVCGLCGNYDSNRDNEFYYPDGEFESCHDFVDPQLFYDACVYDLCATLPDEDPICSSFSSYAIACRDAGGMPGPWKQDVSQCVGQVPAPFDDCRGTCRCPDCQVLDGTSCVTLDQCGCQLPNGQYLPRGNVYISPDCTQQCTCSDGNTVCVDLECGEDAFCGIKSGVRNCYCNDGFTGDGRTCTSAPGFCYIWGDPHYITFDNVAYDFQGGCEYTVVKDCGEETFHLVAKHDKEKHNKQSTKMKELKFYYAGKEYKLKDAKKVYIDGHSVKLPYNGPEGVYVDKLQSRLILSTDWGFYVNYDKNKDTTVSIPVSYRNKTCGLCGNFDGEAENELRMSDNSVTTIVADFGNSWTVGGGKDCQPDPGTGDECDKHDEKDAEKLCKVIKETHGPFSDCHDYIDPKVYYDACVQDVCTDQDLYCDHLAQYASRCRDLGAVTCPDGLIYDACDTACPATCTNPDAPSECTITTCIETCRCPEGQLWDTDRCVDAFQCGCTLDNGQYLQSGGTYLNDDCTQYCECTNGNLDCFLFECGDNEECGLRDGDVGCYCEEGYRQTDTGCKQAPGICIIWGDPHYVTFDDVSYNFQGDCEYTLVRDCAPGTTPEFHLISDNFKYNPSDSVSYLREVRLEYNGTNYELISGGEVRINGVTVTPPYFDLKVFIFYSGADVVMETDFGLLVVYNLAYDVRIELPTEYRNKTCGLCGNFDEDRNNEFILPDGVVASSGEDFGNNWETGTRECVEDPGPIDPCDLDSPTFTLAENLCYYLIDEYGPFALCHDFVDPTTYYDACLYDLCATLPEEDQLCDSLMAYVQVCREAGVDLGIWRDDVAECPITCPSGTVYDSCGPACPATCVDRDGPSECPIGHCKETCRCPDGQVLDGNQCVFTYQCGCSMDNGQYLSPGEEYTYPDCSRRCTCNNGNLVCFDLSCDVNADCGIKNGVQDCYCNDGYTGDGQTCTEASGVCYIWGDPHYQTFDGHNYDFQGGCDYTLVRDCQDETFHLVAKHKKEKHGKHSTELKELLFYYDDKEYKLKDSKKVYIDGHSVKLPYDGPEGVYIDKQQSRLILSTSFGLYINFDKHHDTHVGVPTSYRNKLCGLCGDFDGSADNEYTLPDGSMTTIVADFGNSWTVGGGKDCEPDPGTGDECDKHDEKDAEKLCKDISYKNGPFKACHDFVNPDPFYDACVQDMCEDLDNDDLICQHFAEYASVCRAQGGDPGDWREEEGICPYTCPTGLIYDPCGSPCPASCANRDSATNCLVDGCVETCRCPDGFLLDNDQCIGAFDCGCVLQNGEYLSSGDEYTNSDCSQTCSCTNGNLECSAFNCADVNSICDVKNDIRGCYCQPGYEIEPITGYCEQERGICKVWGDPHYITFDNLAYNFQGDCEYTLVEDCDNSSSSSTPDFRVVGNNNKMVWSDRFSYVREVYLFYQGITYELRQNKKVYIDGEEITLPYNGIEGVSIYLQYPNVVLLTDFKLVLAFDGDQTTDILLPFNLQDKVCGMCGDFDGDDSNEFTLPDGTETTFVDEFGDGWTTGFRECLPPPPPIDPCEDGSPEFIQAEILCEIILDEYGPFSDCHESVDPSTFYSSCIYDLCSTLPDDGNLCNNLEGYAGLCRERGTPPDDWRELVPQCPMVCPPGTVYDICGPACPATCVDRQGVSDCPTHHCIETCRCPEGQVLDGTECVSTYQCGCNMPSGRYLSPGEVFVPEDCSQDCTCTDGELVCVSRTCHEDATCRIMEGHRSCICNEGLDGDGYENCERAPGICNIWGDPHYMTFDQRQYSFQGDCDYTLVRDCDNSSTTPTFQLVGENYLRNPSDRVSYLKTIRLLFGGDEFTLGYKGSVYINGIKITLPYNGIDGVLNTYFGLTVSFDGLHNGWVTVSGSLWNTTCGLCGDFDGDSTNDFSLPDGTQTTFVSEFGDSWQTGNRECSPPPGPIDPCQEEEAEYEQAQQLCEILINPFGELTLVKVSILRMPWLVDPDAFYSTCVYDLCETLQRMETRVTAYRSTHCSVGGEAGSRGDWRSQTPNAVTLTCPDGYLYDSCGPACPATCVDRLGPSECPVSHCVETCRCPDGMVLDGDQCVSTFQCGCSLDNGQYLSAGDGFISEDCSEECICVEGVLTCEMLDPCHDNAQCELRDGVRGCYCDDGYQGDGITCEEAVGICNIWGDPHYLTFDSRQYLFQGDCEYTLVVPCVESAEIVEFLLSGNNMKDKPSDVSSKLHEILLFVENNTYTINDRVFVNDVEVTLPYRGTDGVFIYLQTPKVVLSTTFGLQVTYDGGNDAQIQISTDWKDKVCGLCGNFDGDESNDFMLSDGTQTEDVNEFASSWTTGFRECLPPPEIIDPCEEGSEEYEMAEDLCYILLDPLGPFSGCHNSADPGPFYTACIYDLCANLPDDSNLCNSLEEYASLCRSRGGEPDNWRDLTSQCPLTCPDGFEYDVCGPSCQPTCVDRVGPSDCPVSHCVETCRCPDGMVLDGDQCVSTYQCGCSLDNGQYLSPGGSFVSDDCSQTCLCMDGELFCNYTTCHPDAECDIRDGEKACFCREGFAGDGYWECRPVPGICRIWGDPHYLTFDDLRYDFQGECEYTLVRDCDSEETFHLVADNIKMKPSDDVTVLRELRLTYYGTEYELMRGGEVRVNGVTVSPPYFGIDGVIIVPSYQHLTLTTNAGLLISYDINLNAEVHLNNVFKNTVCGLCGNFDDNPDNDFTMPDDEMASDVVEFGESWQTGTTQCQVQPPPPEPCEQDGIKETAEDACYVIIDPYGPFASCSHYVNLTVYYDSCVYDLCARYPEDDLICSSAEQAAQACREAGGTPGDWREETSQCCDMIYSPCSSPCQPTCAKPGETDYCQSNVSCIETCTCPDGFLMDGDECVPRTQCGCLLDGTQYLRNMFRNTPSSSHSKINPGEEYVSDDCSRSCVCEGGVITCRDTSCHTDAECSIKDGQRECFCKDGYQGDGYWECTQEPGICEIWGDPHYLTFDQLRYDFQGDCEYTIVRDCLGSSFHLIGDNVKNNPSDDVSIMRHLRLTYLGNEYSLLSDGEVRVNDVRVTPPYFGPDGVVIVPSYGHVTLTTNVGLLVHFFNNMNAEVHLNHVFEGTVCGLCGNFDNDQSNEFTMPDGEMTEDVIEFANSWREGTAQCQDEVTVPELCVDEESYEIALDVCDLLISENGPFASCHDYINLTIYWESCLYDVCATEPDNVCSSPNKQPRPVSRLEECPETGGKPLLSAVTFICPDDMIYSACTSPCQPSCAVPNDGDYCQSSNLTCIESCECPSGYLMDGDSCVPRAQCGCLKDGSQYLQPGEVFVSDDCSESCTCSDGEIICEMTECHPEAACDVKNGEVSCYCRDGYEGDGYYDCRRADGICQIWGDPHYRTFDLKRYDFQGECEYTLVRPCDQDQSLPQFHLMTDNYKRSPDDKISYMRELRLEVGDTEYSLLEGGEVRVNGETITLPYFGIDGTAIYPARPNVFLATNSGLLIRFDGRISADIHLNPIYANSTCGLCGNFDGNSGNEFTLPDGTLTNDVDEFGDSWKLGTQCVDDIPTPLDPCNNTDYSQQALELCNIIIQEPGPFTACFDYVDPLTYYEACVYDLCSTLPDDDERCSSIDEYAQTCREAGVIPEDGWRDSADCFFECPEDKIYDPCASSCQPTCSRPNPDQEECLLKCVETCVCPEGYMSEGDSCIPITQCGCTTESGRYYMPGEEFLTDDCSDVCICIDGAVTCQPAGCHPDAVCQLRDGQRDCYCKPGYQGDGWDSCTQEPSVCRIWGDPHYSTFDGRTFHFQAIATIPSSPTATECRRRGSSLPPD</sequence>
<feature type="domain" description="VWFD" evidence="6">
    <location>
        <begin position="836"/>
        <end position="1010"/>
    </location>
</feature>
<evidence type="ECO:0000256" key="1">
    <source>
        <dbReference type="ARBA" id="ARBA00022737"/>
    </source>
</evidence>
<dbReference type="PANTHER" id="PTHR11339">
    <property type="entry name" value="EXTRACELLULAR MATRIX GLYCOPROTEIN RELATED"/>
    <property type="match status" value="1"/>
</dbReference>
<feature type="domain" description="EGF-like" evidence="5">
    <location>
        <begin position="1983"/>
        <end position="2022"/>
    </location>
</feature>
<feature type="domain" description="VWFD" evidence="6">
    <location>
        <begin position="2818"/>
        <end position="2991"/>
    </location>
</feature>
<dbReference type="InterPro" id="IPR050780">
    <property type="entry name" value="Mucin_vWF_Thrombospondin_sf"/>
</dbReference>
<keyword evidence="8" id="KW-1185">Reference proteome</keyword>
<evidence type="ECO:0000256" key="4">
    <source>
        <dbReference type="PROSITE-ProRule" id="PRU00076"/>
    </source>
</evidence>